<evidence type="ECO:0000256" key="2">
    <source>
        <dbReference type="ARBA" id="ARBA00023002"/>
    </source>
</evidence>
<evidence type="ECO:0000256" key="3">
    <source>
        <dbReference type="ARBA" id="ARBA00067437"/>
    </source>
</evidence>
<dbReference type="GO" id="GO:0016614">
    <property type="term" value="F:oxidoreductase activity, acting on CH-OH group of donors"/>
    <property type="evidence" value="ECO:0007669"/>
    <property type="project" value="UniProtKB-ARBA"/>
</dbReference>
<dbReference type="CDD" id="cd05355">
    <property type="entry name" value="SDR_c1"/>
    <property type="match status" value="1"/>
</dbReference>
<dbReference type="InterPro" id="IPR002347">
    <property type="entry name" value="SDR_fam"/>
</dbReference>
<dbReference type="PROSITE" id="PS00061">
    <property type="entry name" value="ADH_SHORT"/>
    <property type="match status" value="1"/>
</dbReference>
<evidence type="ECO:0000256" key="4">
    <source>
        <dbReference type="SAM" id="MobiDB-lite"/>
    </source>
</evidence>
<accession>A0AAP2AHK8</accession>
<reference evidence="5" key="1">
    <citation type="submission" date="2020-12" db="EMBL/GenBank/DDBJ databases">
        <title>Draft genome sequence of Enterobacter spp., Lelliottia spp. and Serratia spp. isolated from drinking water reservoirs and lakes.</title>
        <authorList>
            <person name="Reitter C."/>
            <person name="Neuhaus K."/>
            <person name="Huegler M."/>
        </authorList>
    </citation>
    <scope>NUCLEOTIDE SEQUENCE</scope>
    <source>
        <strain evidence="5">TZW15</strain>
    </source>
</reference>
<dbReference type="InterPro" id="IPR020904">
    <property type="entry name" value="Sc_DH/Rdtase_CS"/>
</dbReference>
<sequence length="298" mass="31601">MANHQTKFQDPTTQYYTGDFPKQKQPAPGVQSKMTPVPDCGEKTYKGSGRLSGCKALVTGGDSGIGRAAAIAYAREGADVAINYLPAEEEDAQQVKQLIEEAGRKAVLIPGDLSDESFARSLVHTAHDALGGLDTLALVAGKQTAVENIADLTTEQFKETYAVNVLALFWITQEAIPLLPAGSSIVTTSSIQAYQPSPHLLDYASTKAAILNYSRGLAKQVAEKGIRVNVVAPGPIWTALQISGGQTQEKIPQFGQQTPMKRAGQPAELAAVYVYLASQESSYVTAEVHGVCGGEHLG</sequence>
<organism evidence="5 6">
    <name type="scientific">Lelliottia amnigena</name>
    <name type="common">Enterobacter amnigenus</name>
    <dbReference type="NCBI Taxonomy" id="61646"/>
    <lineage>
        <taxon>Bacteria</taxon>
        <taxon>Pseudomonadati</taxon>
        <taxon>Pseudomonadota</taxon>
        <taxon>Gammaproteobacteria</taxon>
        <taxon>Enterobacterales</taxon>
        <taxon>Enterobacteriaceae</taxon>
        <taxon>Lelliottia</taxon>
    </lineage>
</organism>
<feature type="region of interest" description="Disordered" evidence="4">
    <location>
        <begin position="1"/>
        <end position="37"/>
    </location>
</feature>
<gene>
    <name evidence="5" type="ORF">I7V27_19495</name>
</gene>
<dbReference type="Proteomes" id="UP000653275">
    <property type="component" value="Unassembled WGS sequence"/>
</dbReference>
<evidence type="ECO:0000313" key="5">
    <source>
        <dbReference type="EMBL" id="MBL5936627.1"/>
    </source>
</evidence>
<name>A0AAP2AHK8_LELAM</name>
<dbReference type="EMBL" id="JAENMS010000013">
    <property type="protein sequence ID" value="MBL5936627.1"/>
    <property type="molecule type" value="Genomic_DNA"/>
</dbReference>
<comment type="similarity">
    <text evidence="1">Belongs to the short-chain dehydrogenases/reductases (SDR) family.</text>
</comment>
<dbReference type="Pfam" id="PF13561">
    <property type="entry name" value="adh_short_C2"/>
    <property type="match status" value="1"/>
</dbReference>
<keyword evidence="2" id="KW-0560">Oxidoreductase</keyword>
<proteinExistence type="inferred from homology"/>
<evidence type="ECO:0000313" key="6">
    <source>
        <dbReference type="Proteomes" id="UP000653275"/>
    </source>
</evidence>
<evidence type="ECO:0000256" key="1">
    <source>
        <dbReference type="ARBA" id="ARBA00006484"/>
    </source>
</evidence>
<dbReference type="InterPro" id="IPR036291">
    <property type="entry name" value="NAD(P)-bd_dom_sf"/>
</dbReference>
<comment type="caution">
    <text evidence="5">The sequence shown here is derived from an EMBL/GenBank/DDBJ whole genome shotgun (WGS) entry which is preliminary data.</text>
</comment>
<feature type="compositionally biased region" description="Polar residues" evidence="4">
    <location>
        <begin position="1"/>
        <end position="16"/>
    </location>
</feature>
<dbReference type="SUPFAM" id="SSF51735">
    <property type="entry name" value="NAD(P)-binding Rossmann-fold domains"/>
    <property type="match status" value="1"/>
</dbReference>
<dbReference type="PANTHER" id="PTHR48107">
    <property type="entry name" value="NADPH-DEPENDENT ALDEHYDE REDUCTASE-LIKE PROTEIN, CHLOROPLASTIC-RELATED"/>
    <property type="match status" value="1"/>
</dbReference>
<dbReference type="PRINTS" id="PR00081">
    <property type="entry name" value="GDHRDH"/>
</dbReference>
<dbReference type="PANTHER" id="PTHR48107:SF16">
    <property type="entry name" value="NADPH-DEPENDENT ALDEHYDE REDUCTASE 1, CHLOROPLASTIC"/>
    <property type="match status" value="1"/>
</dbReference>
<dbReference type="FunFam" id="3.40.50.720:FF:000097">
    <property type="entry name" value="SDR family oxidoreductase"/>
    <property type="match status" value="1"/>
</dbReference>
<dbReference type="NCBIfam" id="NF005939">
    <property type="entry name" value="PRK07985.1"/>
    <property type="match status" value="1"/>
</dbReference>
<protein>
    <recommendedName>
        <fullName evidence="3">Uncharacterized oxidoreductase YghA</fullName>
    </recommendedName>
</protein>
<dbReference type="AlphaFoldDB" id="A0AAP2AHK8"/>
<dbReference type="RefSeq" id="WP_131486312.1">
    <property type="nucleotide sequence ID" value="NZ_JAENMR010000014.1"/>
</dbReference>
<dbReference type="Gene3D" id="3.40.50.720">
    <property type="entry name" value="NAD(P)-binding Rossmann-like Domain"/>
    <property type="match status" value="1"/>
</dbReference>